<keyword evidence="2" id="KW-1185">Reference proteome</keyword>
<evidence type="ECO:0000313" key="2">
    <source>
        <dbReference type="Proteomes" id="UP001211065"/>
    </source>
</evidence>
<dbReference type="AlphaFoldDB" id="A0AAD5XYL3"/>
<evidence type="ECO:0000313" key="1">
    <source>
        <dbReference type="EMBL" id="KAJ3216402.1"/>
    </source>
</evidence>
<dbReference type="EMBL" id="JADGJW010000480">
    <property type="protein sequence ID" value="KAJ3216402.1"/>
    <property type="molecule type" value="Genomic_DNA"/>
</dbReference>
<sequence>MQIGTASPKTKQLSRVEYDTPFPAVTPDNGHKPGVIALEKVKELFKNHKKLLDELENKKKPLIVSKILNPSLWKKMQHSFPKQTPFSVNITASVKEFSNDLSILRQQQMMEE</sequence>
<name>A0AAD5XYL3_9FUNG</name>
<dbReference type="Proteomes" id="UP001211065">
    <property type="component" value="Unassembled WGS sequence"/>
</dbReference>
<accession>A0AAD5XYL3</accession>
<organism evidence="1 2">
    <name type="scientific">Clydaea vesicula</name>
    <dbReference type="NCBI Taxonomy" id="447962"/>
    <lineage>
        <taxon>Eukaryota</taxon>
        <taxon>Fungi</taxon>
        <taxon>Fungi incertae sedis</taxon>
        <taxon>Chytridiomycota</taxon>
        <taxon>Chytridiomycota incertae sedis</taxon>
        <taxon>Chytridiomycetes</taxon>
        <taxon>Lobulomycetales</taxon>
        <taxon>Lobulomycetaceae</taxon>
        <taxon>Clydaea</taxon>
    </lineage>
</organism>
<comment type="caution">
    <text evidence="1">The sequence shown here is derived from an EMBL/GenBank/DDBJ whole genome shotgun (WGS) entry which is preliminary data.</text>
</comment>
<protein>
    <submittedName>
        <fullName evidence="1">Uncharacterized protein</fullName>
    </submittedName>
</protein>
<proteinExistence type="predicted"/>
<reference evidence="1" key="1">
    <citation type="submission" date="2020-05" db="EMBL/GenBank/DDBJ databases">
        <title>Phylogenomic resolution of chytrid fungi.</title>
        <authorList>
            <person name="Stajich J.E."/>
            <person name="Amses K."/>
            <person name="Simmons R."/>
            <person name="Seto K."/>
            <person name="Myers J."/>
            <person name="Bonds A."/>
            <person name="Quandt C.A."/>
            <person name="Barry K."/>
            <person name="Liu P."/>
            <person name="Grigoriev I."/>
            <person name="Longcore J.E."/>
            <person name="James T.Y."/>
        </authorList>
    </citation>
    <scope>NUCLEOTIDE SEQUENCE</scope>
    <source>
        <strain evidence="1">JEL0476</strain>
    </source>
</reference>
<gene>
    <name evidence="1" type="ORF">HK099_005889</name>
</gene>